<comment type="function">
    <text evidence="10">Involved in beta-(1--&gt;2)glucan export. Transmembrane domains (TMD) form a pore in the inner membrane and the ATP-binding domain (NBD) is responsible for energy generation.</text>
</comment>
<dbReference type="InterPro" id="IPR003593">
    <property type="entry name" value="AAA+_ATPase"/>
</dbReference>
<evidence type="ECO:0000256" key="10">
    <source>
        <dbReference type="ARBA" id="ARBA00024722"/>
    </source>
</evidence>
<feature type="transmembrane region" description="Helical" evidence="11">
    <location>
        <begin position="402"/>
        <end position="425"/>
    </location>
</feature>
<comment type="subcellular location">
    <subcellularLocation>
        <location evidence="1">Cell membrane</location>
        <topology evidence="1">Multi-pass membrane protein</topology>
    </subcellularLocation>
</comment>
<evidence type="ECO:0000256" key="5">
    <source>
        <dbReference type="ARBA" id="ARBA00022741"/>
    </source>
</evidence>
<evidence type="ECO:0000259" key="14">
    <source>
        <dbReference type="PROSITE" id="PS50990"/>
    </source>
</evidence>
<keyword evidence="5" id="KW-0547">Nucleotide-binding</keyword>
<keyword evidence="8 11" id="KW-1133">Transmembrane helix</keyword>
<dbReference type="NCBIfam" id="TIGR03796">
    <property type="entry name" value="NHLM_micro_ABC1"/>
    <property type="match status" value="1"/>
</dbReference>
<feature type="transmembrane region" description="Helical" evidence="11">
    <location>
        <begin position="291"/>
        <end position="312"/>
    </location>
</feature>
<feature type="transmembrane region" description="Helical" evidence="11">
    <location>
        <begin position="179"/>
        <end position="197"/>
    </location>
</feature>
<evidence type="ECO:0000256" key="6">
    <source>
        <dbReference type="ARBA" id="ARBA00022801"/>
    </source>
</evidence>
<dbReference type="PANTHER" id="PTHR43394">
    <property type="entry name" value="ATP-DEPENDENT PERMEASE MDL1, MITOCHONDRIAL"/>
    <property type="match status" value="1"/>
</dbReference>
<dbReference type="SUPFAM" id="SSF90123">
    <property type="entry name" value="ABC transporter transmembrane region"/>
    <property type="match status" value="1"/>
</dbReference>
<dbReference type="Pfam" id="PF03412">
    <property type="entry name" value="Peptidase_C39"/>
    <property type="match status" value="1"/>
</dbReference>
<dbReference type="Gene3D" id="3.90.70.10">
    <property type="entry name" value="Cysteine proteinases"/>
    <property type="match status" value="1"/>
</dbReference>
<dbReference type="PROSITE" id="PS00211">
    <property type="entry name" value="ABC_TRANSPORTER_1"/>
    <property type="match status" value="1"/>
</dbReference>
<evidence type="ECO:0000256" key="9">
    <source>
        <dbReference type="ARBA" id="ARBA00023136"/>
    </source>
</evidence>
<evidence type="ECO:0000259" key="12">
    <source>
        <dbReference type="PROSITE" id="PS50893"/>
    </source>
</evidence>
<dbReference type="PANTHER" id="PTHR43394:SF1">
    <property type="entry name" value="ATP-BINDING CASSETTE SUB-FAMILY B MEMBER 10, MITOCHONDRIAL"/>
    <property type="match status" value="1"/>
</dbReference>
<name>A0ABS5FGX1_9BRAD</name>
<feature type="domain" description="ABC transmembrane type-1" evidence="13">
    <location>
        <begin position="182"/>
        <end position="463"/>
    </location>
</feature>
<comment type="similarity">
    <text evidence="2">Belongs to the ABC transporter superfamily.</text>
</comment>
<evidence type="ECO:0000256" key="1">
    <source>
        <dbReference type="ARBA" id="ARBA00004651"/>
    </source>
</evidence>
<evidence type="ECO:0000256" key="7">
    <source>
        <dbReference type="ARBA" id="ARBA00022840"/>
    </source>
</evidence>
<dbReference type="Proteomes" id="UP001315278">
    <property type="component" value="Unassembled WGS sequence"/>
</dbReference>
<dbReference type="EMBL" id="JAFCJH010000009">
    <property type="protein sequence ID" value="MBR0796030.1"/>
    <property type="molecule type" value="Genomic_DNA"/>
</dbReference>
<sequence>MDKPSPPSTSAWHGRLSGLLRKKVKQTPVVLQMEAVECGAAALAIILAYHGAWIPLEQLRIACGVSRDGSKASNIVRAARRYGLVARGYSVEPPALIQLPTPCIIHWNFNHFVVLEGIKGAHAYINDPATGRRRIGMTELDLAFTGVVLVFEPGEEFKMVGSKPNGIGLLLRELRHSRAAVVLLVIASIALVVPNILAAGFSKIFVDNILIQHNESWLMPLLIGMALTAACRAVMVAVRQSVVLRLQAKLSVVMTSRFLWRVMALPLEFFTQRHAGDVASRVASNEQIARLLSGGITMNALSLTSVLLFAAAMAVYDLSLTVLCVAIAFLNVLLLRLVGARRQELSYRLAVEQGKLLGATVGLVRTIETIKASGLEDDAFGKWVGLQANNLNAGRRLGASAIILDMVPTLLSGLMVAAILGLGGLRVIEGSLTLGSLVSFQSLAANFSEPFENLVNYFGGLQTIKGALERLEDVRKYPLRPTPSDKAVGNIPPKLAGRVELRNISFGYSVLEPPLLADLSLTIPAGSRVALVGVSGSGKSTLGKLVCGLYEPWTGEILFDQWKLADLPPQEFANSVSYVDQDIFLFEGTARDNLTLWDSTVDERALIAATRDALIHHDLATRPGNYDCHINEGGGNFSGGQRQRIEIARALVCNPSILVLDEAMAALDPITEKAIDDNLRRRGCTCIIIAHRLSTVRDCDEIIVLEHGRIVERGTHEQLVALQGAYTRLVTSE</sequence>
<dbReference type="RefSeq" id="WP_212492616.1">
    <property type="nucleotide sequence ID" value="NZ_JAFCJH010000009.1"/>
</dbReference>
<evidence type="ECO:0000256" key="8">
    <source>
        <dbReference type="ARBA" id="ARBA00022989"/>
    </source>
</evidence>
<dbReference type="InterPro" id="IPR005074">
    <property type="entry name" value="Peptidase_C39"/>
</dbReference>
<keyword evidence="3" id="KW-0762">Sugar transport</keyword>
<dbReference type="PROSITE" id="PS50990">
    <property type="entry name" value="PEPTIDASE_C39"/>
    <property type="match status" value="1"/>
</dbReference>
<dbReference type="InterPro" id="IPR039421">
    <property type="entry name" value="Type_1_exporter"/>
</dbReference>
<keyword evidence="16" id="KW-1185">Reference proteome</keyword>
<keyword evidence="4 11" id="KW-0812">Transmembrane</keyword>
<dbReference type="Pfam" id="PF00005">
    <property type="entry name" value="ABC_tran"/>
    <property type="match status" value="1"/>
</dbReference>
<protein>
    <submittedName>
        <fullName evidence="15">NHLP family bacteriocin export ABC transporter peptidase/permease/ATPase subunit</fullName>
    </submittedName>
</protein>
<evidence type="ECO:0000313" key="15">
    <source>
        <dbReference type="EMBL" id="MBR0796030.1"/>
    </source>
</evidence>
<dbReference type="SMART" id="SM00382">
    <property type="entry name" value="AAA"/>
    <property type="match status" value="1"/>
</dbReference>
<evidence type="ECO:0000256" key="2">
    <source>
        <dbReference type="ARBA" id="ARBA00005417"/>
    </source>
</evidence>
<dbReference type="Gene3D" id="3.40.50.300">
    <property type="entry name" value="P-loop containing nucleotide triphosphate hydrolases"/>
    <property type="match status" value="1"/>
</dbReference>
<evidence type="ECO:0000313" key="16">
    <source>
        <dbReference type="Proteomes" id="UP001315278"/>
    </source>
</evidence>
<keyword evidence="9 11" id="KW-0472">Membrane</keyword>
<dbReference type="PROSITE" id="PS50929">
    <property type="entry name" value="ABC_TM1F"/>
    <property type="match status" value="1"/>
</dbReference>
<dbReference type="InterPro" id="IPR022514">
    <property type="entry name" value="NHPM_micro_ABC1"/>
</dbReference>
<dbReference type="InterPro" id="IPR003439">
    <property type="entry name" value="ABC_transporter-like_ATP-bd"/>
</dbReference>
<reference evidence="16" key="1">
    <citation type="journal article" date="2021" name="ISME J.">
        <title>Evolutionary origin and ecological implication of a unique nif island in free-living Bradyrhizobium lineages.</title>
        <authorList>
            <person name="Tao J."/>
        </authorList>
    </citation>
    <scope>NUCLEOTIDE SEQUENCE [LARGE SCALE GENOMIC DNA]</scope>
    <source>
        <strain evidence="16">SZCCT0434</strain>
    </source>
</reference>
<organism evidence="15 16">
    <name type="scientific">Bradyrhizobium jicamae</name>
    <dbReference type="NCBI Taxonomy" id="280332"/>
    <lineage>
        <taxon>Bacteria</taxon>
        <taxon>Pseudomonadati</taxon>
        <taxon>Pseudomonadota</taxon>
        <taxon>Alphaproteobacteria</taxon>
        <taxon>Hyphomicrobiales</taxon>
        <taxon>Nitrobacteraceae</taxon>
        <taxon>Bradyrhizobium</taxon>
    </lineage>
</organism>
<dbReference type="Pfam" id="PF00664">
    <property type="entry name" value="ABC_membrane"/>
    <property type="match status" value="1"/>
</dbReference>
<feature type="transmembrane region" description="Helical" evidence="11">
    <location>
        <begin position="318"/>
        <end position="338"/>
    </location>
</feature>
<proteinExistence type="inferred from homology"/>
<keyword evidence="7" id="KW-0067">ATP-binding</keyword>
<comment type="caution">
    <text evidence="15">The sequence shown here is derived from an EMBL/GenBank/DDBJ whole genome shotgun (WGS) entry which is preliminary data.</text>
</comment>
<keyword evidence="3" id="KW-0813">Transport</keyword>
<dbReference type="InterPro" id="IPR027417">
    <property type="entry name" value="P-loop_NTPase"/>
</dbReference>
<feature type="transmembrane region" description="Helical" evidence="11">
    <location>
        <begin position="217"/>
        <end position="238"/>
    </location>
</feature>
<keyword evidence="6" id="KW-0378">Hydrolase</keyword>
<dbReference type="InterPro" id="IPR011527">
    <property type="entry name" value="ABC1_TM_dom"/>
</dbReference>
<dbReference type="InterPro" id="IPR017871">
    <property type="entry name" value="ABC_transporter-like_CS"/>
</dbReference>
<dbReference type="PROSITE" id="PS50893">
    <property type="entry name" value="ABC_TRANSPORTER_2"/>
    <property type="match status" value="1"/>
</dbReference>
<feature type="domain" description="ABC transporter" evidence="12">
    <location>
        <begin position="499"/>
        <end position="732"/>
    </location>
</feature>
<evidence type="ECO:0000259" key="13">
    <source>
        <dbReference type="PROSITE" id="PS50929"/>
    </source>
</evidence>
<dbReference type="Gene3D" id="1.20.1560.10">
    <property type="entry name" value="ABC transporter type 1, transmembrane domain"/>
    <property type="match status" value="1"/>
</dbReference>
<evidence type="ECO:0000256" key="4">
    <source>
        <dbReference type="ARBA" id="ARBA00022692"/>
    </source>
</evidence>
<gene>
    <name evidence="15" type="ORF">JQ615_11580</name>
</gene>
<evidence type="ECO:0000256" key="3">
    <source>
        <dbReference type="ARBA" id="ARBA00022597"/>
    </source>
</evidence>
<dbReference type="SUPFAM" id="SSF52540">
    <property type="entry name" value="P-loop containing nucleoside triphosphate hydrolases"/>
    <property type="match status" value="1"/>
</dbReference>
<evidence type="ECO:0000256" key="11">
    <source>
        <dbReference type="SAM" id="Phobius"/>
    </source>
</evidence>
<dbReference type="CDD" id="cd18569">
    <property type="entry name" value="ABC_6TM_NHLM_bacteriocin"/>
    <property type="match status" value="1"/>
</dbReference>
<feature type="domain" description="Peptidase C39" evidence="14">
    <location>
        <begin position="32"/>
        <end position="151"/>
    </location>
</feature>
<accession>A0ABS5FGX1</accession>
<dbReference type="InterPro" id="IPR036640">
    <property type="entry name" value="ABC1_TM_sf"/>
</dbReference>